<feature type="domain" description="SpoVT-AbrB" evidence="8">
    <location>
        <begin position="80"/>
        <end position="123"/>
    </location>
</feature>
<keyword evidence="3" id="KW-0677">Repeat</keyword>
<evidence type="ECO:0000256" key="1">
    <source>
        <dbReference type="ARBA" id="ARBA00013860"/>
    </source>
</evidence>
<sequence>MQFSGEFHNAIDGKGRLSIPKDFRDLLANGGDERLVVTKNLTGGLSAYPVALWEQVMATMQQASPTPEKNAAIRLMVAPAVPCGFDKQGRIMVPQSLRTHAALDKEAVIIGMFDKIEIYSQSRHAEVTRSSEALLQANPQFLAGMGF</sequence>
<reference evidence="9 10" key="1">
    <citation type="journal article" date="2016" name="C (Basel)">
        <title>Selective Growth of and Electricity Production by Marine Exoelectrogenic Bacteria in Self-Aggregated Hydrogel of Microbially Reduced Graphene Oxide.</title>
        <authorList>
            <person name="Yoshida N."/>
            <person name="Goto Y."/>
            <person name="Miyata Y."/>
        </authorList>
    </citation>
    <scope>NUCLEOTIDE SEQUENCE [LARGE SCALE GENOMIC DNA]</scope>
    <source>
        <strain evidence="9 10">NIT-T3</strain>
    </source>
</reference>
<proteinExistence type="inferred from homology"/>
<comment type="subunit">
    <text evidence="7">Forms oligomers.</text>
</comment>
<keyword evidence="5 7" id="KW-0238">DNA-binding</keyword>
<evidence type="ECO:0000259" key="8">
    <source>
        <dbReference type="PROSITE" id="PS51740"/>
    </source>
</evidence>
<evidence type="ECO:0000256" key="3">
    <source>
        <dbReference type="ARBA" id="ARBA00022737"/>
    </source>
</evidence>
<reference evidence="9 10" key="2">
    <citation type="journal article" date="2021" name="Int. J. Syst. Evol. Microbiol.">
        <title>Isolation and Polyphasic Characterization of Desulfuromonas versatilis sp. Nov., an Electrogenic Bacteria Capable of Versatile Metabolism Isolated from a Graphene Oxide-Reducing Enrichment Culture.</title>
        <authorList>
            <person name="Xie L."/>
            <person name="Yoshida N."/>
            <person name="Ishii S."/>
            <person name="Meng L."/>
        </authorList>
    </citation>
    <scope>NUCLEOTIDE SEQUENCE [LARGE SCALE GENOMIC DNA]</scope>
    <source>
        <strain evidence="9 10">NIT-T3</strain>
    </source>
</reference>
<organism evidence="9 10">
    <name type="scientific">Desulfuromonas versatilis</name>
    <dbReference type="NCBI Taxonomy" id="2802975"/>
    <lineage>
        <taxon>Bacteria</taxon>
        <taxon>Pseudomonadati</taxon>
        <taxon>Thermodesulfobacteriota</taxon>
        <taxon>Desulfuromonadia</taxon>
        <taxon>Desulfuromonadales</taxon>
        <taxon>Desulfuromonadaceae</taxon>
        <taxon>Desulfuromonas</taxon>
    </lineage>
</organism>
<feature type="domain" description="SpoVT-AbrB" evidence="8">
    <location>
        <begin position="6"/>
        <end position="52"/>
    </location>
</feature>
<dbReference type="CDD" id="cd16321">
    <property type="entry name" value="MraZ_C"/>
    <property type="match status" value="1"/>
</dbReference>
<dbReference type="EMBL" id="AP024355">
    <property type="protein sequence ID" value="BCR03953.1"/>
    <property type="molecule type" value="Genomic_DNA"/>
</dbReference>
<evidence type="ECO:0000256" key="4">
    <source>
        <dbReference type="ARBA" id="ARBA00023015"/>
    </source>
</evidence>
<dbReference type="PANTHER" id="PTHR34701">
    <property type="entry name" value="TRANSCRIPTIONAL REGULATOR MRAZ"/>
    <property type="match status" value="1"/>
</dbReference>
<keyword evidence="4 7" id="KW-0805">Transcription regulation</keyword>
<dbReference type="InterPro" id="IPR035644">
    <property type="entry name" value="MraZ_C"/>
</dbReference>
<evidence type="ECO:0000313" key="10">
    <source>
        <dbReference type="Proteomes" id="UP001319827"/>
    </source>
</evidence>
<dbReference type="PANTHER" id="PTHR34701:SF1">
    <property type="entry name" value="TRANSCRIPTIONAL REGULATOR MRAZ"/>
    <property type="match status" value="1"/>
</dbReference>
<evidence type="ECO:0000313" key="9">
    <source>
        <dbReference type="EMBL" id="BCR03953.1"/>
    </source>
</evidence>
<dbReference type="SUPFAM" id="SSF89447">
    <property type="entry name" value="AbrB/MazE/MraZ-like"/>
    <property type="match status" value="1"/>
</dbReference>
<dbReference type="InterPro" id="IPR020603">
    <property type="entry name" value="MraZ_dom"/>
</dbReference>
<dbReference type="InterPro" id="IPR003444">
    <property type="entry name" value="MraZ"/>
</dbReference>
<dbReference type="InterPro" id="IPR035642">
    <property type="entry name" value="MraZ_N"/>
</dbReference>
<dbReference type="InterPro" id="IPR038619">
    <property type="entry name" value="MraZ_sf"/>
</dbReference>
<protein>
    <recommendedName>
        <fullName evidence="1 7">Transcriptional regulator MraZ</fullName>
    </recommendedName>
</protein>
<keyword evidence="2 7" id="KW-0963">Cytoplasm</keyword>
<dbReference type="Pfam" id="PF02381">
    <property type="entry name" value="MraZ"/>
    <property type="match status" value="2"/>
</dbReference>
<dbReference type="Proteomes" id="UP001319827">
    <property type="component" value="Chromosome"/>
</dbReference>
<dbReference type="PROSITE" id="PS51740">
    <property type="entry name" value="SPOVT_ABRB"/>
    <property type="match status" value="2"/>
</dbReference>
<accession>A0ABN6DV05</accession>
<gene>
    <name evidence="7" type="primary">mraZ</name>
    <name evidence="9" type="ORF">DESUT3_10220</name>
</gene>
<evidence type="ECO:0000256" key="6">
    <source>
        <dbReference type="ARBA" id="ARBA00023163"/>
    </source>
</evidence>
<dbReference type="InterPro" id="IPR037914">
    <property type="entry name" value="SpoVT-AbrB_sf"/>
</dbReference>
<evidence type="ECO:0000256" key="7">
    <source>
        <dbReference type="HAMAP-Rule" id="MF_01008"/>
    </source>
</evidence>
<comment type="similarity">
    <text evidence="7">Belongs to the MraZ family.</text>
</comment>
<dbReference type="CDD" id="cd16320">
    <property type="entry name" value="MraZ_N"/>
    <property type="match status" value="1"/>
</dbReference>
<keyword evidence="10" id="KW-1185">Reference proteome</keyword>
<dbReference type="RefSeq" id="WP_221251387.1">
    <property type="nucleotide sequence ID" value="NZ_AP024355.1"/>
</dbReference>
<keyword evidence="6 7" id="KW-0804">Transcription</keyword>
<comment type="subcellular location">
    <subcellularLocation>
        <location evidence="7">Cytoplasm</location>
        <location evidence="7">Nucleoid</location>
    </subcellularLocation>
</comment>
<name>A0ABN6DV05_9BACT</name>
<dbReference type="Gene3D" id="3.40.1550.20">
    <property type="entry name" value="Transcriptional regulator MraZ domain"/>
    <property type="match status" value="1"/>
</dbReference>
<dbReference type="InterPro" id="IPR007159">
    <property type="entry name" value="SpoVT-AbrB_dom"/>
</dbReference>
<dbReference type="HAMAP" id="MF_01008">
    <property type="entry name" value="MraZ"/>
    <property type="match status" value="1"/>
</dbReference>
<evidence type="ECO:0000256" key="5">
    <source>
        <dbReference type="ARBA" id="ARBA00023125"/>
    </source>
</evidence>
<evidence type="ECO:0000256" key="2">
    <source>
        <dbReference type="ARBA" id="ARBA00022490"/>
    </source>
</evidence>